<dbReference type="InterPro" id="IPR043504">
    <property type="entry name" value="Peptidase_S1_PA_chymotrypsin"/>
</dbReference>
<keyword evidence="12" id="KW-1185">Reference proteome</keyword>
<keyword evidence="1" id="KW-0645">Protease</keyword>
<comment type="caution">
    <text evidence="7">Lacks conserved residue(s) required for the propagation of feature annotation.</text>
</comment>
<evidence type="ECO:0000256" key="2">
    <source>
        <dbReference type="ARBA" id="ARBA00022801"/>
    </source>
</evidence>
<evidence type="ECO:0000256" key="1">
    <source>
        <dbReference type="ARBA" id="ARBA00022670"/>
    </source>
</evidence>
<dbReference type="Gene3D" id="2.40.10.10">
    <property type="entry name" value="Trypsin-like serine proteases"/>
    <property type="match status" value="2"/>
</dbReference>
<dbReference type="CDD" id="cd00112">
    <property type="entry name" value="LDLa"/>
    <property type="match status" value="1"/>
</dbReference>
<feature type="non-terminal residue" evidence="11">
    <location>
        <position position="1"/>
    </location>
</feature>
<comment type="caution">
    <text evidence="11">The sequence shown here is derived from an EMBL/GenBank/DDBJ whole genome shotgun (WGS) entry which is preliminary data.</text>
</comment>
<dbReference type="PANTHER" id="PTHR24252">
    <property type="entry name" value="ACROSIN-RELATED"/>
    <property type="match status" value="1"/>
</dbReference>
<dbReference type="CDD" id="cd00190">
    <property type="entry name" value="Tryp_SPc"/>
    <property type="match status" value="1"/>
</dbReference>
<keyword evidence="8" id="KW-0472">Membrane</keyword>
<dbReference type="FunFam" id="2.40.10.10:FF:000002">
    <property type="entry name" value="Transmembrane protease serine"/>
    <property type="match status" value="1"/>
</dbReference>
<dbReference type="PROSITE" id="PS00135">
    <property type="entry name" value="TRYPSIN_SER"/>
    <property type="match status" value="1"/>
</dbReference>
<evidence type="ECO:0000256" key="6">
    <source>
        <dbReference type="ARBA" id="ARBA00024195"/>
    </source>
</evidence>
<dbReference type="SUPFAM" id="SSF57424">
    <property type="entry name" value="LDL receptor-like module"/>
    <property type="match status" value="1"/>
</dbReference>
<keyword evidence="4" id="KW-1015">Disulfide bond</keyword>
<protein>
    <recommendedName>
        <fullName evidence="13">Transmembrane serine protease 4a</fullName>
    </recommendedName>
</protein>
<dbReference type="Pfam" id="PF15494">
    <property type="entry name" value="SRCR_2"/>
    <property type="match status" value="1"/>
</dbReference>
<reference evidence="11" key="1">
    <citation type="submission" date="2023-03" db="EMBL/GenBank/DDBJ databases">
        <title>Electrophorus voltai genome.</title>
        <authorList>
            <person name="Bian C."/>
        </authorList>
    </citation>
    <scope>NUCLEOTIDE SEQUENCE</scope>
    <source>
        <strain evidence="11">CB-2022</strain>
        <tissue evidence="11">Muscle</tissue>
    </source>
</reference>
<keyword evidence="3" id="KW-0720">Serine protease</keyword>
<evidence type="ECO:0000256" key="5">
    <source>
        <dbReference type="ARBA" id="ARBA00023180"/>
    </source>
</evidence>
<gene>
    <name evidence="11" type="ORF">P4O66_017675</name>
</gene>
<dbReference type="Gene3D" id="4.10.400.10">
    <property type="entry name" value="Low-density Lipoprotein Receptor"/>
    <property type="match status" value="1"/>
</dbReference>
<feature type="domain" description="SRCR" evidence="10">
    <location>
        <begin position="115"/>
        <end position="227"/>
    </location>
</feature>
<dbReference type="PANTHER" id="PTHR24252:SF7">
    <property type="entry name" value="HYALIN"/>
    <property type="match status" value="1"/>
</dbReference>
<feature type="transmembrane region" description="Helical" evidence="8">
    <location>
        <begin position="25"/>
        <end position="47"/>
    </location>
</feature>
<evidence type="ECO:0000259" key="9">
    <source>
        <dbReference type="PROSITE" id="PS50240"/>
    </source>
</evidence>
<dbReference type="EMBL" id="JAROKS010000025">
    <property type="protein sequence ID" value="KAK1785925.1"/>
    <property type="molecule type" value="Genomic_DNA"/>
</dbReference>
<evidence type="ECO:0000256" key="4">
    <source>
        <dbReference type="ARBA" id="ARBA00023157"/>
    </source>
</evidence>
<dbReference type="Gene3D" id="3.10.250.10">
    <property type="entry name" value="SRCR-like domain"/>
    <property type="match status" value="1"/>
</dbReference>
<accession>A0AAD9DKK3</accession>
<dbReference type="Pfam" id="PF00089">
    <property type="entry name" value="Trypsin"/>
    <property type="match status" value="1"/>
</dbReference>
<dbReference type="InterPro" id="IPR036055">
    <property type="entry name" value="LDL_receptor-like_sf"/>
</dbReference>
<dbReference type="GO" id="GO:0016020">
    <property type="term" value="C:membrane"/>
    <property type="evidence" value="ECO:0007669"/>
    <property type="project" value="InterPro"/>
</dbReference>
<dbReference type="GO" id="GO:0004252">
    <property type="term" value="F:serine-type endopeptidase activity"/>
    <property type="evidence" value="ECO:0007669"/>
    <property type="project" value="InterPro"/>
</dbReference>
<evidence type="ECO:0000256" key="8">
    <source>
        <dbReference type="SAM" id="Phobius"/>
    </source>
</evidence>
<evidence type="ECO:0000313" key="12">
    <source>
        <dbReference type="Proteomes" id="UP001239994"/>
    </source>
</evidence>
<keyword evidence="8" id="KW-0812">Transmembrane</keyword>
<keyword evidence="2" id="KW-0378">Hydrolase</keyword>
<feature type="transmembrane region" description="Helical" evidence="8">
    <location>
        <begin position="412"/>
        <end position="434"/>
    </location>
</feature>
<keyword evidence="8" id="KW-1133">Transmembrane helix</keyword>
<keyword evidence="5" id="KW-0325">Glycoprotein</keyword>
<evidence type="ECO:0000256" key="3">
    <source>
        <dbReference type="ARBA" id="ARBA00022825"/>
    </source>
</evidence>
<dbReference type="InterPro" id="IPR001190">
    <property type="entry name" value="SRCR"/>
</dbReference>
<evidence type="ECO:0000259" key="10">
    <source>
        <dbReference type="PROSITE" id="PS50287"/>
    </source>
</evidence>
<evidence type="ECO:0000313" key="11">
    <source>
        <dbReference type="EMBL" id="KAK1785925.1"/>
    </source>
</evidence>
<dbReference type="SUPFAM" id="SSF56487">
    <property type="entry name" value="SRCR-like"/>
    <property type="match status" value="1"/>
</dbReference>
<dbReference type="PROSITE" id="PS50287">
    <property type="entry name" value="SRCR_2"/>
    <property type="match status" value="1"/>
</dbReference>
<feature type="domain" description="Peptidase S1" evidence="9">
    <location>
        <begin position="238"/>
        <end position="418"/>
    </location>
</feature>
<dbReference type="InterPro" id="IPR036772">
    <property type="entry name" value="SRCR-like_dom_sf"/>
</dbReference>
<dbReference type="Proteomes" id="UP001239994">
    <property type="component" value="Unassembled WGS sequence"/>
</dbReference>
<dbReference type="PROSITE" id="PS50240">
    <property type="entry name" value="TRYPSIN_DOM"/>
    <property type="match status" value="1"/>
</dbReference>
<dbReference type="InterPro" id="IPR001254">
    <property type="entry name" value="Trypsin_dom"/>
</dbReference>
<dbReference type="GO" id="GO:0006508">
    <property type="term" value="P:proteolysis"/>
    <property type="evidence" value="ECO:0007669"/>
    <property type="project" value="UniProtKB-KW"/>
</dbReference>
<evidence type="ECO:0008006" key="13">
    <source>
        <dbReference type="Google" id="ProtNLM"/>
    </source>
</evidence>
<sequence length="438" mass="48629">VDRPGKHRKPMTDTKPQRKKQSWKLILITILFVLVILGILAVAAYFIEQLIKSKYFFCYKSLKFIPLDQACNGKPDCTGGEDESTCVSEFVANSTFPGKTFYNINLHTLAQDPNIILKTNDKVSLIRLVSNLSMLQIYSADENRWRSVCAEGWTQQHTQVACQQLGYTTNPSYSTVLVDDLSPELKMFFYGVESVSTHTIQSNVTKKSVLMLWNTCSSGSVVTLTCSDCGPEAPGNRIVGGQDTLIENWPWQFNITVINVTFGLLGSRNREVSRWWVLAGRTYMGSLGGYSVDKIIVNGDYNAEVSDYDLAMMRLSKPATLGGQPASTLQKANIPLIDQAQCSAIYGASLTRRMLCAGYLQGKVDSCKGDSGGPLVYFNGEWMLVGVVSWGVGCAKTGYPGVYSNVEQMLNWVYSVMQVCFNVSIAVWFHIMIIQIDK</sequence>
<dbReference type="InterPro" id="IPR009003">
    <property type="entry name" value="Peptidase_S1_PA"/>
</dbReference>
<proteinExistence type="inferred from homology"/>
<dbReference type="InterPro" id="IPR002172">
    <property type="entry name" value="LDrepeatLR_classA_rpt"/>
</dbReference>
<dbReference type="AlphaFoldDB" id="A0AAD9DKK3"/>
<organism evidence="11 12">
    <name type="scientific">Electrophorus voltai</name>
    <dbReference type="NCBI Taxonomy" id="2609070"/>
    <lineage>
        <taxon>Eukaryota</taxon>
        <taxon>Metazoa</taxon>
        <taxon>Chordata</taxon>
        <taxon>Craniata</taxon>
        <taxon>Vertebrata</taxon>
        <taxon>Euteleostomi</taxon>
        <taxon>Actinopterygii</taxon>
        <taxon>Neopterygii</taxon>
        <taxon>Teleostei</taxon>
        <taxon>Ostariophysi</taxon>
        <taxon>Gymnotiformes</taxon>
        <taxon>Gymnotoidei</taxon>
        <taxon>Gymnotidae</taxon>
        <taxon>Electrophorus</taxon>
    </lineage>
</organism>
<comment type="similarity">
    <text evidence="6">Belongs to the peptidase S1 family. CLIP subfamily.</text>
</comment>
<dbReference type="SMART" id="SM00020">
    <property type="entry name" value="Tryp_SPc"/>
    <property type="match status" value="1"/>
</dbReference>
<dbReference type="SUPFAM" id="SSF50494">
    <property type="entry name" value="Trypsin-like serine proteases"/>
    <property type="match status" value="1"/>
</dbReference>
<dbReference type="SMART" id="SM00202">
    <property type="entry name" value="SR"/>
    <property type="match status" value="1"/>
</dbReference>
<dbReference type="InterPro" id="IPR033116">
    <property type="entry name" value="TRYPSIN_SER"/>
</dbReference>
<name>A0AAD9DKK3_9TELE</name>
<evidence type="ECO:0000256" key="7">
    <source>
        <dbReference type="PROSITE-ProRule" id="PRU00196"/>
    </source>
</evidence>